<accession>A0AAV7UST1</accession>
<evidence type="ECO:0000313" key="1">
    <source>
        <dbReference type="EMBL" id="KAJ1191682.1"/>
    </source>
</evidence>
<sequence>MKRSGRIAAHNYIKSPVRACSRWEPQEGNVRVPRCADVHVPAVASLDAPPSPITNARAQARVGNMRLRNCPGRLLNRTGYSREESPFPVCHAEGSRNNFKLFLF</sequence>
<name>A0AAV7UST1_PLEWA</name>
<dbReference type="EMBL" id="JANPWB010000004">
    <property type="protein sequence ID" value="KAJ1191682.1"/>
    <property type="molecule type" value="Genomic_DNA"/>
</dbReference>
<organism evidence="1 2">
    <name type="scientific">Pleurodeles waltl</name>
    <name type="common">Iberian ribbed newt</name>
    <dbReference type="NCBI Taxonomy" id="8319"/>
    <lineage>
        <taxon>Eukaryota</taxon>
        <taxon>Metazoa</taxon>
        <taxon>Chordata</taxon>
        <taxon>Craniata</taxon>
        <taxon>Vertebrata</taxon>
        <taxon>Euteleostomi</taxon>
        <taxon>Amphibia</taxon>
        <taxon>Batrachia</taxon>
        <taxon>Caudata</taxon>
        <taxon>Salamandroidea</taxon>
        <taxon>Salamandridae</taxon>
        <taxon>Pleurodelinae</taxon>
        <taxon>Pleurodeles</taxon>
    </lineage>
</organism>
<dbReference type="Proteomes" id="UP001066276">
    <property type="component" value="Chromosome 2_2"/>
</dbReference>
<gene>
    <name evidence="1" type="ORF">NDU88_000998</name>
</gene>
<reference evidence="1" key="1">
    <citation type="journal article" date="2022" name="bioRxiv">
        <title>Sequencing and chromosome-scale assembly of the giantPleurodeles waltlgenome.</title>
        <authorList>
            <person name="Brown T."/>
            <person name="Elewa A."/>
            <person name="Iarovenko S."/>
            <person name="Subramanian E."/>
            <person name="Araus A.J."/>
            <person name="Petzold A."/>
            <person name="Susuki M."/>
            <person name="Suzuki K.-i.T."/>
            <person name="Hayashi T."/>
            <person name="Toyoda A."/>
            <person name="Oliveira C."/>
            <person name="Osipova E."/>
            <person name="Leigh N.D."/>
            <person name="Simon A."/>
            <person name="Yun M.H."/>
        </authorList>
    </citation>
    <scope>NUCLEOTIDE SEQUENCE</scope>
    <source>
        <strain evidence="1">20211129_DDA</strain>
        <tissue evidence="1">Liver</tissue>
    </source>
</reference>
<dbReference type="AlphaFoldDB" id="A0AAV7UST1"/>
<proteinExistence type="predicted"/>
<comment type="caution">
    <text evidence="1">The sequence shown here is derived from an EMBL/GenBank/DDBJ whole genome shotgun (WGS) entry which is preliminary data.</text>
</comment>
<evidence type="ECO:0000313" key="2">
    <source>
        <dbReference type="Proteomes" id="UP001066276"/>
    </source>
</evidence>
<keyword evidence="2" id="KW-1185">Reference proteome</keyword>
<protein>
    <submittedName>
        <fullName evidence="1">Uncharacterized protein</fullName>
    </submittedName>
</protein>